<keyword evidence="7" id="KW-1185">Reference proteome</keyword>
<comment type="subcellular location">
    <subcellularLocation>
        <location evidence="1">Membrane</location>
        <topology evidence="1">Multi-pass membrane protein</topology>
    </subcellularLocation>
</comment>
<feature type="transmembrane region" description="Helical" evidence="5">
    <location>
        <begin position="42"/>
        <end position="62"/>
    </location>
</feature>
<name>A0ABP0FEH8_CLALP</name>
<keyword evidence="2 5" id="KW-0812">Transmembrane</keyword>
<dbReference type="PANTHER" id="PTHR22911:SF6">
    <property type="entry name" value="SOLUTE CARRIER FAMILY 35 MEMBER G1"/>
    <property type="match status" value="1"/>
</dbReference>
<proteinExistence type="predicted"/>
<reference evidence="6 7" key="1">
    <citation type="submission" date="2024-02" db="EMBL/GenBank/DDBJ databases">
        <authorList>
            <person name="Daric V."/>
            <person name="Darras S."/>
        </authorList>
    </citation>
    <scope>NUCLEOTIDE SEQUENCE [LARGE SCALE GENOMIC DNA]</scope>
</reference>
<protein>
    <recommendedName>
        <fullName evidence="8">EamA domain-containing protein</fullName>
    </recommendedName>
</protein>
<evidence type="ECO:0008006" key="8">
    <source>
        <dbReference type="Google" id="ProtNLM"/>
    </source>
</evidence>
<dbReference type="InterPro" id="IPR037185">
    <property type="entry name" value="EmrE-like"/>
</dbReference>
<sequence>MNLNSSQGISKLAMTETSSLQLPATSLDEDNNTKKQHARPSMLGYTFAAFSSLLMAASKLFLKLAVGAEKTQAIIFRSIMQYLYLVPIITHKKINVFGPDWKTVLILILRGAAGSLAALFITMALDHLSLGTTLSIFYVYPALVGLFACVCLKGNDLNFYDVRSSAEDCLHGFRVIITL</sequence>
<feature type="transmembrane region" description="Helical" evidence="5">
    <location>
        <begin position="74"/>
        <end position="91"/>
    </location>
</feature>
<evidence type="ECO:0000313" key="7">
    <source>
        <dbReference type="Proteomes" id="UP001642483"/>
    </source>
</evidence>
<feature type="transmembrane region" description="Helical" evidence="5">
    <location>
        <begin position="103"/>
        <end position="125"/>
    </location>
</feature>
<evidence type="ECO:0000256" key="5">
    <source>
        <dbReference type="SAM" id="Phobius"/>
    </source>
</evidence>
<evidence type="ECO:0000256" key="4">
    <source>
        <dbReference type="ARBA" id="ARBA00023136"/>
    </source>
</evidence>
<evidence type="ECO:0000256" key="3">
    <source>
        <dbReference type="ARBA" id="ARBA00022989"/>
    </source>
</evidence>
<dbReference type="Proteomes" id="UP001642483">
    <property type="component" value="Unassembled WGS sequence"/>
</dbReference>
<feature type="transmembrane region" description="Helical" evidence="5">
    <location>
        <begin position="137"/>
        <end position="155"/>
    </location>
</feature>
<evidence type="ECO:0000256" key="2">
    <source>
        <dbReference type="ARBA" id="ARBA00022692"/>
    </source>
</evidence>
<comment type="caution">
    <text evidence="6">The sequence shown here is derived from an EMBL/GenBank/DDBJ whole genome shotgun (WGS) entry which is preliminary data.</text>
</comment>
<accession>A0ABP0FEH8</accession>
<evidence type="ECO:0000256" key="1">
    <source>
        <dbReference type="ARBA" id="ARBA00004141"/>
    </source>
</evidence>
<organism evidence="6 7">
    <name type="scientific">Clavelina lepadiformis</name>
    <name type="common">Light-bulb sea squirt</name>
    <name type="synonym">Ascidia lepadiformis</name>
    <dbReference type="NCBI Taxonomy" id="159417"/>
    <lineage>
        <taxon>Eukaryota</taxon>
        <taxon>Metazoa</taxon>
        <taxon>Chordata</taxon>
        <taxon>Tunicata</taxon>
        <taxon>Ascidiacea</taxon>
        <taxon>Aplousobranchia</taxon>
        <taxon>Clavelinidae</taxon>
        <taxon>Clavelina</taxon>
    </lineage>
</organism>
<dbReference type="EMBL" id="CAWYQH010000046">
    <property type="protein sequence ID" value="CAK8678087.1"/>
    <property type="molecule type" value="Genomic_DNA"/>
</dbReference>
<evidence type="ECO:0000313" key="6">
    <source>
        <dbReference type="EMBL" id="CAK8678087.1"/>
    </source>
</evidence>
<gene>
    <name evidence="6" type="ORF">CVLEPA_LOCUS8044</name>
</gene>
<keyword evidence="3 5" id="KW-1133">Transmembrane helix</keyword>
<dbReference type="PANTHER" id="PTHR22911">
    <property type="entry name" value="ACYL-MALONYL CONDENSING ENZYME-RELATED"/>
    <property type="match status" value="1"/>
</dbReference>
<dbReference type="SUPFAM" id="SSF103481">
    <property type="entry name" value="Multidrug resistance efflux transporter EmrE"/>
    <property type="match status" value="1"/>
</dbReference>
<keyword evidence="4 5" id="KW-0472">Membrane</keyword>